<dbReference type="EMBL" id="JALBUT010000002">
    <property type="protein sequence ID" value="MDX8415036.1"/>
    <property type="molecule type" value="Genomic_DNA"/>
</dbReference>
<organism evidence="2 3">
    <name type="scientific">Intestinicryptomonas porci</name>
    <dbReference type="NCBI Taxonomy" id="2926320"/>
    <lineage>
        <taxon>Bacteria</taxon>
        <taxon>Pseudomonadati</taxon>
        <taxon>Verrucomicrobiota</taxon>
        <taxon>Opitutia</taxon>
        <taxon>Opitutales</taxon>
        <taxon>Intestinicryptomonaceae</taxon>
        <taxon>Intestinicryptomonas</taxon>
    </lineage>
</organism>
<dbReference type="PROSITE" id="PS51257">
    <property type="entry name" value="PROKAR_LIPOPROTEIN"/>
    <property type="match status" value="1"/>
</dbReference>
<feature type="signal peptide" evidence="1">
    <location>
        <begin position="1"/>
        <end position="20"/>
    </location>
</feature>
<gene>
    <name evidence="2" type="ORF">MOX91_02425</name>
</gene>
<keyword evidence="1" id="KW-0732">Signal</keyword>
<name>A0ABU4WEP8_9BACT</name>
<evidence type="ECO:0000313" key="2">
    <source>
        <dbReference type="EMBL" id="MDX8415036.1"/>
    </source>
</evidence>
<reference evidence="2 3" key="1">
    <citation type="submission" date="2022-03" db="EMBL/GenBank/DDBJ databases">
        <title>Novel taxa within the pig intestine.</title>
        <authorList>
            <person name="Wylensek D."/>
            <person name="Bishof K."/>
            <person name="Afrizal A."/>
            <person name="Clavel T."/>
        </authorList>
    </citation>
    <scope>NUCLEOTIDE SEQUENCE [LARGE SCALE GENOMIC DNA]</scope>
    <source>
        <strain evidence="2 3">CLA-KB-P66</strain>
    </source>
</reference>
<sequence>MKILKFASLIAFAVASFSLTGCTSNTTTAHQKSTAWGIYTFEPACFAATDTMGIRLTTDEVAGMEIPSGDRLQLFWGILSIEDY</sequence>
<proteinExistence type="predicted"/>
<feature type="chain" id="PRO_5045764830" evidence="1">
    <location>
        <begin position="21"/>
        <end position="84"/>
    </location>
</feature>
<accession>A0ABU4WEP8</accession>
<keyword evidence="3" id="KW-1185">Reference proteome</keyword>
<protein>
    <submittedName>
        <fullName evidence="2">Uncharacterized protein</fullName>
    </submittedName>
</protein>
<dbReference type="RefSeq" id="WP_370396481.1">
    <property type="nucleotide sequence ID" value="NZ_JALBUT010000002.1"/>
</dbReference>
<evidence type="ECO:0000256" key="1">
    <source>
        <dbReference type="SAM" id="SignalP"/>
    </source>
</evidence>
<evidence type="ECO:0000313" key="3">
    <source>
        <dbReference type="Proteomes" id="UP001275932"/>
    </source>
</evidence>
<comment type="caution">
    <text evidence="2">The sequence shown here is derived from an EMBL/GenBank/DDBJ whole genome shotgun (WGS) entry which is preliminary data.</text>
</comment>
<dbReference type="Proteomes" id="UP001275932">
    <property type="component" value="Unassembled WGS sequence"/>
</dbReference>